<proteinExistence type="predicted"/>
<accession>A0A9D2N352</accession>
<dbReference type="Proteomes" id="UP000823910">
    <property type="component" value="Unassembled WGS sequence"/>
</dbReference>
<reference evidence="1" key="2">
    <citation type="submission" date="2021-04" db="EMBL/GenBank/DDBJ databases">
        <authorList>
            <person name="Gilroy R."/>
        </authorList>
    </citation>
    <scope>NUCLEOTIDE SEQUENCE</scope>
    <source>
        <strain evidence="1">CHK180-15479</strain>
    </source>
</reference>
<evidence type="ECO:0000313" key="2">
    <source>
        <dbReference type="Proteomes" id="UP000823910"/>
    </source>
</evidence>
<dbReference type="EMBL" id="DWWT01000077">
    <property type="protein sequence ID" value="HJC07261.1"/>
    <property type="molecule type" value="Genomic_DNA"/>
</dbReference>
<reference evidence="1" key="1">
    <citation type="journal article" date="2021" name="PeerJ">
        <title>Extensive microbial diversity within the chicken gut microbiome revealed by metagenomics and culture.</title>
        <authorList>
            <person name="Gilroy R."/>
            <person name="Ravi A."/>
            <person name="Getino M."/>
            <person name="Pursley I."/>
            <person name="Horton D.L."/>
            <person name="Alikhan N.F."/>
            <person name="Baker D."/>
            <person name="Gharbi K."/>
            <person name="Hall N."/>
            <person name="Watson M."/>
            <person name="Adriaenssens E.M."/>
            <person name="Foster-Nyarko E."/>
            <person name="Jarju S."/>
            <person name="Secka A."/>
            <person name="Antonio M."/>
            <person name="Oren A."/>
            <person name="Chaudhuri R.R."/>
            <person name="La Ragione R."/>
            <person name="Hildebrand F."/>
            <person name="Pallen M.J."/>
        </authorList>
    </citation>
    <scope>NUCLEOTIDE SEQUENCE</scope>
    <source>
        <strain evidence="1">CHK180-15479</strain>
    </source>
</reference>
<dbReference type="InterPro" id="IPR038690">
    <property type="entry name" value="NusG_2_sf"/>
</dbReference>
<dbReference type="Pfam" id="PF07009">
    <property type="entry name" value="NusG_II"/>
    <property type="match status" value="1"/>
</dbReference>
<dbReference type="AlphaFoldDB" id="A0A9D2N352"/>
<protein>
    <submittedName>
        <fullName evidence="1">NusG domain II-containing protein</fullName>
    </submittedName>
</protein>
<organism evidence="1 2">
    <name type="scientific">Candidatus Enterocloster excrementipullorum</name>
    <dbReference type="NCBI Taxonomy" id="2838559"/>
    <lineage>
        <taxon>Bacteria</taxon>
        <taxon>Bacillati</taxon>
        <taxon>Bacillota</taxon>
        <taxon>Clostridia</taxon>
        <taxon>Lachnospirales</taxon>
        <taxon>Lachnospiraceae</taxon>
        <taxon>Enterocloster</taxon>
    </lineage>
</organism>
<sequence length="113" mass="12273">MGIIKKRDLILAAILLLAAAFLYLYGGRRDSAARAQVTSGGQVIAELDLNQDQELDVTGPQGGRNHLIIKDGRIWCSEADCPDKLCVQQGEKSLDGDTIVCLPNQMAVTILRH</sequence>
<comment type="caution">
    <text evidence="1">The sequence shown here is derived from an EMBL/GenBank/DDBJ whole genome shotgun (WGS) entry which is preliminary data.</text>
</comment>
<dbReference type="Gene3D" id="2.60.320.10">
    <property type="entry name" value="N-utilization substance G protein NusG, insert domain"/>
    <property type="match status" value="1"/>
</dbReference>
<gene>
    <name evidence="1" type="ORF">H9704_14145</name>
</gene>
<evidence type="ECO:0000313" key="1">
    <source>
        <dbReference type="EMBL" id="HJC07261.1"/>
    </source>
</evidence>
<name>A0A9D2N352_9FIRM</name>